<keyword evidence="2" id="KW-1185">Reference proteome</keyword>
<dbReference type="RefSeq" id="WP_176163416.1">
    <property type="nucleotide sequence ID" value="NZ_CP054929.1"/>
</dbReference>
<gene>
    <name evidence="1" type="ORF">HUT08_21665</name>
</gene>
<accession>A0A7H8ND50</accession>
<dbReference type="EMBL" id="CP054929">
    <property type="protein sequence ID" value="QKW51698.1"/>
    <property type="molecule type" value="Genomic_DNA"/>
</dbReference>
<dbReference type="AlphaFoldDB" id="A0A7H8ND50"/>
<protein>
    <submittedName>
        <fullName evidence="1">Uncharacterized protein</fullName>
    </submittedName>
</protein>
<organism evidence="1 2">
    <name type="scientific">Streptomyces buecherae</name>
    <dbReference type="NCBI Taxonomy" id="2763006"/>
    <lineage>
        <taxon>Bacteria</taxon>
        <taxon>Bacillati</taxon>
        <taxon>Actinomycetota</taxon>
        <taxon>Actinomycetes</taxon>
        <taxon>Kitasatosporales</taxon>
        <taxon>Streptomycetaceae</taxon>
        <taxon>Streptomyces</taxon>
    </lineage>
</organism>
<dbReference type="Proteomes" id="UP000509303">
    <property type="component" value="Chromosome"/>
</dbReference>
<proteinExistence type="predicted"/>
<evidence type="ECO:0000313" key="1">
    <source>
        <dbReference type="EMBL" id="QKW51698.1"/>
    </source>
</evidence>
<sequence length="81" mass="8867">MTPTAARAVVAAHLTDTLGVHPHLATFTAAELLDRLAIEGWEITTTRHARPVAPRARETRGARRLLARLTRRTPADGDPPR</sequence>
<name>A0A7H8ND50_9ACTN</name>
<reference evidence="1 2" key="1">
    <citation type="submission" date="2020-06" db="EMBL/GenBank/DDBJ databases">
        <title>Genome mining for natural products.</title>
        <authorList>
            <person name="Zhang B."/>
            <person name="Shi J."/>
            <person name="Ge H."/>
        </authorList>
    </citation>
    <scope>NUCLEOTIDE SEQUENCE [LARGE SCALE GENOMIC DNA]</scope>
    <source>
        <strain evidence="1 2">NA00687</strain>
    </source>
</reference>
<evidence type="ECO:0000313" key="2">
    <source>
        <dbReference type="Proteomes" id="UP000509303"/>
    </source>
</evidence>